<dbReference type="EMBL" id="BTSX01000048">
    <property type="protein sequence ID" value="GMT08257.1"/>
    <property type="molecule type" value="Genomic_DNA"/>
</dbReference>
<dbReference type="Gene3D" id="1.20.5.170">
    <property type="match status" value="1"/>
</dbReference>
<proteinExistence type="predicted"/>
<keyword evidence="11" id="KW-1185">Reference proteome</keyword>
<organism evidence="10 11">
    <name type="scientific">Pristionchus entomophagus</name>
    <dbReference type="NCBI Taxonomy" id="358040"/>
    <lineage>
        <taxon>Eukaryota</taxon>
        <taxon>Metazoa</taxon>
        <taxon>Ecdysozoa</taxon>
        <taxon>Nematoda</taxon>
        <taxon>Chromadorea</taxon>
        <taxon>Rhabditida</taxon>
        <taxon>Rhabditina</taxon>
        <taxon>Diplogasteromorpha</taxon>
        <taxon>Diplogasteroidea</taxon>
        <taxon>Neodiplogasteridae</taxon>
        <taxon>Pristionchus</taxon>
    </lineage>
</organism>
<evidence type="ECO:0000313" key="11">
    <source>
        <dbReference type="Proteomes" id="UP001432027"/>
    </source>
</evidence>
<evidence type="ECO:0000256" key="6">
    <source>
        <dbReference type="ARBA" id="ARBA00040165"/>
    </source>
</evidence>
<feature type="signal peptide" evidence="8">
    <location>
        <begin position="1"/>
        <end position="22"/>
    </location>
</feature>
<evidence type="ECO:0000256" key="3">
    <source>
        <dbReference type="ARBA" id="ARBA00023125"/>
    </source>
</evidence>
<dbReference type="SUPFAM" id="SSF57959">
    <property type="entry name" value="Leucine zipper domain"/>
    <property type="match status" value="1"/>
</dbReference>
<evidence type="ECO:0000256" key="7">
    <source>
        <dbReference type="SAM" id="MobiDB-lite"/>
    </source>
</evidence>
<keyword evidence="4" id="KW-0804">Transcription</keyword>
<evidence type="ECO:0000256" key="8">
    <source>
        <dbReference type="SAM" id="SignalP"/>
    </source>
</evidence>
<name>A0AAV5UMI7_9BILA</name>
<keyword evidence="5" id="KW-0539">Nucleus</keyword>
<feature type="region of interest" description="Disordered" evidence="7">
    <location>
        <begin position="32"/>
        <end position="191"/>
    </location>
</feature>
<keyword evidence="8" id="KW-0732">Signal</keyword>
<accession>A0AAV5UMI7</accession>
<keyword evidence="2" id="KW-0805">Transcription regulation</keyword>
<feature type="chain" id="PRO_5043955344" description="X-box-binding protein 1" evidence="8">
    <location>
        <begin position="23"/>
        <end position="191"/>
    </location>
</feature>
<dbReference type="InterPro" id="IPR052470">
    <property type="entry name" value="ER_Stress-Reg_TF"/>
</dbReference>
<evidence type="ECO:0000256" key="1">
    <source>
        <dbReference type="ARBA" id="ARBA00022843"/>
    </source>
</evidence>
<evidence type="ECO:0000256" key="4">
    <source>
        <dbReference type="ARBA" id="ARBA00023163"/>
    </source>
</evidence>
<keyword evidence="1" id="KW-0832">Ubl conjugation</keyword>
<feature type="compositionally biased region" description="Basic and acidic residues" evidence="7">
    <location>
        <begin position="99"/>
        <end position="128"/>
    </location>
</feature>
<dbReference type="PANTHER" id="PTHR46542:SF1">
    <property type="entry name" value="X-BOX BINDING PROTEIN 1"/>
    <property type="match status" value="1"/>
</dbReference>
<dbReference type="GO" id="GO:0000977">
    <property type="term" value="F:RNA polymerase II transcription regulatory region sequence-specific DNA binding"/>
    <property type="evidence" value="ECO:0007669"/>
    <property type="project" value="TreeGrafter"/>
</dbReference>
<dbReference type="PROSITE" id="PS00036">
    <property type="entry name" value="BZIP_BASIC"/>
    <property type="match status" value="1"/>
</dbReference>
<dbReference type="Proteomes" id="UP001432027">
    <property type="component" value="Unassembled WGS sequence"/>
</dbReference>
<evidence type="ECO:0000313" key="10">
    <source>
        <dbReference type="EMBL" id="GMT08257.1"/>
    </source>
</evidence>
<keyword evidence="3" id="KW-0238">DNA-binding</keyword>
<evidence type="ECO:0000259" key="9">
    <source>
        <dbReference type="PROSITE" id="PS00036"/>
    </source>
</evidence>
<dbReference type="InterPro" id="IPR046347">
    <property type="entry name" value="bZIP_sf"/>
</dbReference>
<protein>
    <recommendedName>
        <fullName evidence="6">X-box-binding protein 1</fullName>
    </recommendedName>
</protein>
<evidence type="ECO:0000256" key="2">
    <source>
        <dbReference type="ARBA" id="ARBA00023015"/>
    </source>
</evidence>
<evidence type="ECO:0000256" key="5">
    <source>
        <dbReference type="ARBA" id="ARBA00023242"/>
    </source>
</evidence>
<gene>
    <name evidence="10" type="ORF">PENTCL1PPCAC_30431</name>
</gene>
<feature type="domain" description="BZIP" evidence="9">
    <location>
        <begin position="87"/>
        <end position="102"/>
    </location>
</feature>
<comment type="caution">
    <text evidence="10">The sequence shown here is derived from an EMBL/GenBank/DDBJ whole genome shotgun (WGS) entry which is preliminary data.</text>
</comment>
<feature type="compositionally biased region" description="Polar residues" evidence="7">
    <location>
        <begin position="55"/>
        <end position="67"/>
    </location>
</feature>
<sequence length="191" mass="21254">WRPPGLSFCLRALSCILSPIRGRYSSLPPVDHPWPLPLASPLSRKQRWNEPLLPSTGSPRVAQSDSNLKTRRGRDSPPSLPTRKMARRKMKNRVAAQTARDRKKERTCGLEGRSEGSSGREQEIERGECQSYGQIGPIGGTISSNKRISPTIHPPDDLPPPSRQSVPRRPPMSPPLDQPHPLMISSRGLRL</sequence>
<reference evidence="10" key="1">
    <citation type="submission" date="2023-10" db="EMBL/GenBank/DDBJ databases">
        <title>Genome assembly of Pristionchus species.</title>
        <authorList>
            <person name="Yoshida K."/>
            <person name="Sommer R.J."/>
        </authorList>
    </citation>
    <scope>NUCLEOTIDE SEQUENCE</scope>
    <source>
        <strain evidence="10">RS0144</strain>
    </source>
</reference>
<dbReference type="AlphaFoldDB" id="A0AAV5UMI7"/>
<feature type="non-terminal residue" evidence="10">
    <location>
        <position position="1"/>
    </location>
</feature>
<dbReference type="GO" id="GO:0000981">
    <property type="term" value="F:DNA-binding transcription factor activity, RNA polymerase II-specific"/>
    <property type="evidence" value="ECO:0007669"/>
    <property type="project" value="TreeGrafter"/>
</dbReference>
<dbReference type="PANTHER" id="PTHR46542">
    <property type="entry name" value="X-BOX BINDING PROTEIN 1"/>
    <property type="match status" value="1"/>
</dbReference>
<dbReference type="GO" id="GO:0005634">
    <property type="term" value="C:nucleus"/>
    <property type="evidence" value="ECO:0007669"/>
    <property type="project" value="TreeGrafter"/>
</dbReference>
<feature type="compositionally biased region" description="Pro residues" evidence="7">
    <location>
        <begin position="157"/>
        <end position="178"/>
    </location>
</feature>
<dbReference type="InterPro" id="IPR004827">
    <property type="entry name" value="bZIP"/>
</dbReference>